<dbReference type="OrthoDB" id="1864035at2"/>
<organism evidence="2 3">
    <name type="scientific">Hathewaya histolytica</name>
    <name type="common">Clostridium histolyticum</name>
    <dbReference type="NCBI Taxonomy" id="1498"/>
    <lineage>
        <taxon>Bacteria</taxon>
        <taxon>Bacillati</taxon>
        <taxon>Bacillota</taxon>
        <taxon>Clostridia</taxon>
        <taxon>Eubacteriales</taxon>
        <taxon>Clostridiaceae</taxon>
        <taxon>Hathewaya</taxon>
    </lineage>
</organism>
<keyword evidence="1" id="KW-0812">Transmembrane</keyword>
<keyword evidence="1" id="KW-1133">Transmembrane helix</keyword>
<dbReference type="KEGG" id="hhw:NCTC503_00865"/>
<keyword evidence="1" id="KW-0472">Membrane</keyword>
<gene>
    <name evidence="2" type="ORF">NCTC503_00865</name>
</gene>
<dbReference type="AlphaFoldDB" id="A0A4V6Z167"/>
<dbReference type="EMBL" id="LR590481">
    <property type="protein sequence ID" value="VTQ86027.1"/>
    <property type="molecule type" value="Genomic_DNA"/>
</dbReference>
<feature type="transmembrane region" description="Helical" evidence="1">
    <location>
        <begin position="21"/>
        <end position="41"/>
    </location>
</feature>
<keyword evidence="3" id="KW-1185">Reference proteome</keyword>
<reference evidence="2 3" key="1">
    <citation type="submission" date="2019-05" db="EMBL/GenBank/DDBJ databases">
        <authorList>
            <consortium name="Pathogen Informatics"/>
        </authorList>
    </citation>
    <scope>NUCLEOTIDE SEQUENCE [LARGE SCALE GENOMIC DNA]</scope>
    <source>
        <strain evidence="2 3">NCTC503</strain>
    </source>
</reference>
<sequence>MKIISLIVKEFKHNIRNKMEMIIMILTPILCILILGAAFGGTGNKINFKDKEIAYYIEKEDTFSRDH</sequence>
<protein>
    <submittedName>
        <fullName evidence="2">Uncharacterized protein</fullName>
    </submittedName>
</protein>
<accession>A0A4V6Z167</accession>
<evidence type="ECO:0000256" key="1">
    <source>
        <dbReference type="SAM" id="Phobius"/>
    </source>
</evidence>
<proteinExistence type="predicted"/>
<dbReference type="RefSeq" id="WP_138209580.1">
    <property type="nucleotide sequence ID" value="NZ_CBCRUQ010000039.1"/>
</dbReference>
<dbReference type="Proteomes" id="UP000308489">
    <property type="component" value="Chromosome 1"/>
</dbReference>
<evidence type="ECO:0000313" key="2">
    <source>
        <dbReference type="EMBL" id="VTQ86027.1"/>
    </source>
</evidence>
<name>A0A4V6Z167_HATHI</name>
<evidence type="ECO:0000313" key="3">
    <source>
        <dbReference type="Proteomes" id="UP000308489"/>
    </source>
</evidence>